<evidence type="ECO:0000313" key="1">
    <source>
        <dbReference type="EMBL" id="KAI8041663.1"/>
    </source>
</evidence>
<accession>A0A9P9YRX2</accession>
<dbReference type="EMBL" id="JAMKOV010000003">
    <property type="protein sequence ID" value="KAI8041663.1"/>
    <property type="molecule type" value="Genomic_DNA"/>
</dbReference>
<gene>
    <name evidence="1" type="ORF">M5D96_005928</name>
</gene>
<reference evidence="1" key="1">
    <citation type="journal article" date="2023" name="Genome Biol. Evol.">
        <title>Long-read-based Genome Assembly of Drosophila gunungcola Reveals Fewer Chemosensory Genes in Flower-breeding Species.</title>
        <authorList>
            <person name="Negi A."/>
            <person name="Liao B.Y."/>
            <person name="Yeh S.D."/>
        </authorList>
    </citation>
    <scope>NUCLEOTIDE SEQUENCE</scope>
    <source>
        <strain evidence="1">Sukarami</strain>
    </source>
</reference>
<keyword evidence="2" id="KW-1185">Reference proteome</keyword>
<protein>
    <submittedName>
        <fullName evidence="1">Uncharacterized protein</fullName>
    </submittedName>
</protein>
<name>A0A9P9YRX2_9MUSC</name>
<sequence length="70" mass="8182">MCTRFWRSFFTAHSFSTNTKSLGLSSSRRMRGLFRNSLISCSAVRETRRGEKSQLWIMRAGMKLLSFQLQ</sequence>
<proteinExistence type="predicted"/>
<dbReference type="Proteomes" id="UP001059596">
    <property type="component" value="Unassembled WGS sequence"/>
</dbReference>
<comment type="caution">
    <text evidence="1">The sequence shown here is derived from an EMBL/GenBank/DDBJ whole genome shotgun (WGS) entry which is preliminary data.</text>
</comment>
<evidence type="ECO:0000313" key="2">
    <source>
        <dbReference type="Proteomes" id="UP001059596"/>
    </source>
</evidence>
<organism evidence="1 2">
    <name type="scientific">Drosophila gunungcola</name>
    <name type="common">fruit fly</name>
    <dbReference type="NCBI Taxonomy" id="103775"/>
    <lineage>
        <taxon>Eukaryota</taxon>
        <taxon>Metazoa</taxon>
        <taxon>Ecdysozoa</taxon>
        <taxon>Arthropoda</taxon>
        <taxon>Hexapoda</taxon>
        <taxon>Insecta</taxon>
        <taxon>Pterygota</taxon>
        <taxon>Neoptera</taxon>
        <taxon>Endopterygota</taxon>
        <taxon>Diptera</taxon>
        <taxon>Brachycera</taxon>
        <taxon>Muscomorpha</taxon>
        <taxon>Ephydroidea</taxon>
        <taxon>Drosophilidae</taxon>
        <taxon>Drosophila</taxon>
        <taxon>Sophophora</taxon>
    </lineage>
</organism>
<dbReference type="AlphaFoldDB" id="A0A9P9YRX2"/>